<evidence type="ECO:0000256" key="3">
    <source>
        <dbReference type="ARBA" id="ARBA00023015"/>
    </source>
</evidence>
<comment type="similarity">
    <text evidence="6">Belongs to the BRMS1 family.</text>
</comment>
<comment type="subcellular location">
    <subcellularLocation>
        <location evidence="1">Nucleus</location>
    </subcellularLocation>
</comment>
<dbReference type="InterPro" id="IPR013907">
    <property type="entry name" value="Sds3"/>
</dbReference>
<feature type="compositionally biased region" description="Acidic residues" evidence="7">
    <location>
        <begin position="40"/>
        <end position="51"/>
    </location>
</feature>
<dbReference type="Proteomes" id="UP000265020">
    <property type="component" value="Unassembled WGS sequence"/>
</dbReference>
<evidence type="ECO:0000313" key="8">
    <source>
        <dbReference type="Ensembl" id="ENSCVAP00000026310.1"/>
    </source>
</evidence>
<keyword evidence="2" id="KW-0678">Repressor</keyword>
<keyword evidence="4" id="KW-0804">Transcription</keyword>
<feature type="compositionally biased region" description="Acidic residues" evidence="7">
    <location>
        <begin position="16"/>
        <end position="33"/>
    </location>
</feature>
<dbReference type="GO" id="GO:0010468">
    <property type="term" value="P:regulation of gene expression"/>
    <property type="evidence" value="ECO:0007669"/>
    <property type="project" value="UniProtKB-ARBA"/>
</dbReference>
<keyword evidence="3" id="KW-0805">Transcription regulation</keyword>
<keyword evidence="9" id="KW-1185">Reference proteome</keyword>
<evidence type="ECO:0000256" key="6">
    <source>
        <dbReference type="ARBA" id="ARBA00038256"/>
    </source>
</evidence>
<dbReference type="STRING" id="28743.ENSCVAP00000026310"/>
<dbReference type="FunFam" id="1.20.5.1500:FF:000002">
    <property type="entry name" value="breast cancer metastasis-suppressor 1-like protein-A"/>
    <property type="match status" value="1"/>
</dbReference>
<dbReference type="GO" id="GO:0005654">
    <property type="term" value="C:nucleoplasm"/>
    <property type="evidence" value="ECO:0007669"/>
    <property type="project" value="UniProtKB-ARBA"/>
</dbReference>
<evidence type="ECO:0000256" key="5">
    <source>
        <dbReference type="ARBA" id="ARBA00023242"/>
    </source>
</evidence>
<proteinExistence type="inferred from homology"/>
<accession>A0A3Q2GHZ1</accession>
<dbReference type="OMA" id="QDSIRCE"/>
<dbReference type="SMART" id="SM01401">
    <property type="entry name" value="Sds3"/>
    <property type="match status" value="1"/>
</dbReference>
<dbReference type="GeneTree" id="ENSGT00940000164711"/>
<evidence type="ECO:0000313" key="9">
    <source>
        <dbReference type="Proteomes" id="UP000265020"/>
    </source>
</evidence>
<reference evidence="8" key="1">
    <citation type="submission" date="2025-08" db="UniProtKB">
        <authorList>
            <consortium name="Ensembl"/>
        </authorList>
    </citation>
    <scope>IDENTIFICATION</scope>
</reference>
<evidence type="ECO:0000256" key="4">
    <source>
        <dbReference type="ARBA" id="ARBA00023163"/>
    </source>
</evidence>
<dbReference type="Ensembl" id="ENSCVAT00000016258.1">
    <property type="protein sequence ID" value="ENSCVAP00000026310.1"/>
    <property type="gene ID" value="ENSCVAG00000011807.1"/>
</dbReference>
<keyword evidence="5" id="KW-0539">Nucleus</keyword>
<evidence type="ECO:0000256" key="1">
    <source>
        <dbReference type="ARBA" id="ARBA00004123"/>
    </source>
</evidence>
<dbReference type="Gene3D" id="1.20.5.1500">
    <property type="match status" value="1"/>
</dbReference>
<name>A0A3Q2GHZ1_CYPVA</name>
<dbReference type="Pfam" id="PF08598">
    <property type="entry name" value="Sds3"/>
    <property type="match status" value="1"/>
</dbReference>
<feature type="region of interest" description="Disordered" evidence="7">
    <location>
        <begin position="1"/>
        <end position="52"/>
    </location>
</feature>
<evidence type="ECO:0000256" key="2">
    <source>
        <dbReference type="ARBA" id="ARBA00022491"/>
    </source>
</evidence>
<dbReference type="PANTHER" id="PTHR21964">
    <property type="entry name" value="BREAST CANCER METASTASIS-SUPPRESSOR 1"/>
    <property type="match status" value="1"/>
</dbReference>
<protein>
    <submittedName>
        <fullName evidence="8">BRMS1 like transcriptional repressor b</fullName>
    </submittedName>
</protein>
<feature type="compositionally biased region" description="Basic and acidic residues" evidence="7">
    <location>
        <begin position="1"/>
        <end position="15"/>
    </location>
</feature>
<evidence type="ECO:0000256" key="7">
    <source>
        <dbReference type="SAM" id="MobiDB-lite"/>
    </source>
</evidence>
<organism evidence="8 9">
    <name type="scientific">Cyprinodon variegatus</name>
    <name type="common">Sheepshead minnow</name>
    <dbReference type="NCBI Taxonomy" id="28743"/>
    <lineage>
        <taxon>Eukaryota</taxon>
        <taxon>Metazoa</taxon>
        <taxon>Chordata</taxon>
        <taxon>Craniata</taxon>
        <taxon>Vertebrata</taxon>
        <taxon>Euteleostomi</taxon>
        <taxon>Actinopterygii</taxon>
        <taxon>Neopterygii</taxon>
        <taxon>Teleostei</taxon>
        <taxon>Neoteleostei</taxon>
        <taxon>Acanthomorphata</taxon>
        <taxon>Ovalentaria</taxon>
        <taxon>Atherinomorphae</taxon>
        <taxon>Cyprinodontiformes</taxon>
        <taxon>Cyprinodontidae</taxon>
        <taxon>Cyprinodon</taxon>
    </lineage>
</organism>
<dbReference type="AlphaFoldDB" id="A0A3Q2GHZ1"/>
<reference evidence="8" key="2">
    <citation type="submission" date="2025-09" db="UniProtKB">
        <authorList>
            <consortium name="Ensembl"/>
        </authorList>
    </citation>
    <scope>IDENTIFICATION</scope>
</reference>
<sequence length="351" mass="40773">MPVHSRDKKESNHEEMEVDFPEQDGSSTDEEDTVSSSVSEDGDSSEMDDEDCERRRMECLDEMTTLEKQFTDLKEQLYKERLSQVEIKLQEVMAGCAQEYLEPLANLQENMQIRTKVAGIYKDLCLESVRNKHDCEIQAACQHWESEKLLLFDTVQSELEEKIRRLEEDRHSIDITSELWNDGLQARKNKKKDPFCPVKKKKPVVVSDILSLHALHQLFSFEDGAILSLASPFLRPYIVYMLQDLDILEDWTAIRKAMASLAPHRVKVDVPAVKADRHHHVARSEEGRLFYDNQWYCRGQTICINRKDEFPTSAIITTINNDEVWFKRADGTKSKLYISQLQKGKYTIKHS</sequence>